<reference evidence="1 2" key="1">
    <citation type="journal article" date="2016" name="Proc. Natl. Acad. Sci. U.S.A.">
        <title>Comparative genomics of biotechnologically important yeasts.</title>
        <authorList>
            <person name="Riley R."/>
            <person name="Haridas S."/>
            <person name="Wolfe K.H."/>
            <person name="Lopes M.R."/>
            <person name="Hittinger C.T."/>
            <person name="Goeker M."/>
            <person name="Salamov A.A."/>
            <person name="Wisecaver J.H."/>
            <person name="Long T.M."/>
            <person name="Calvey C.H."/>
            <person name="Aerts A.L."/>
            <person name="Barry K.W."/>
            <person name="Choi C."/>
            <person name="Clum A."/>
            <person name="Coughlan A.Y."/>
            <person name="Deshpande S."/>
            <person name="Douglass A.P."/>
            <person name="Hanson S.J."/>
            <person name="Klenk H.-P."/>
            <person name="LaButti K.M."/>
            <person name="Lapidus A."/>
            <person name="Lindquist E.A."/>
            <person name="Lipzen A.M."/>
            <person name="Meier-Kolthoff J.P."/>
            <person name="Ohm R.A."/>
            <person name="Otillar R.P."/>
            <person name="Pangilinan J.L."/>
            <person name="Peng Y."/>
            <person name="Rokas A."/>
            <person name="Rosa C.A."/>
            <person name="Scheuner C."/>
            <person name="Sibirny A.A."/>
            <person name="Slot J.C."/>
            <person name="Stielow J.B."/>
            <person name="Sun H."/>
            <person name="Kurtzman C.P."/>
            <person name="Blackwell M."/>
            <person name="Grigoriev I.V."/>
            <person name="Jeffries T.W."/>
        </authorList>
    </citation>
    <scope>NUCLEOTIDE SEQUENCE [LARGE SCALE GENOMIC DNA]</scope>
    <source>
        <strain evidence="1 2">DSM 6958</strain>
    </source>
</reference>
<evidence type="ECO:0000313" key="1">
    <source>
        <dbReference type="EMBL" id="ODQ63912.1"/>
    </source>
</evidence>
<accession>A0A1E3PG52</accession>
<protein>
    <submittedName>
        <fullName evidence="1">Uncharacterized protein</fullName>
    </submittedName>
</protein>
<dbReference type="Proteomes" id="UP000095009">
    <property type="component" value="Unassembled WGS sequence"/>
</dbReference>
<dbReference type="EMBL" id="KV454413">
    <property type="protein sequence ID" value="ODQ63912.1"/>
    <property type="molecule type" value="Genomic_DNA"/>
</dbReference>
<proteinExistence type="predicted"/>
<organism evidence="1 2">
    <name type="scientific">Nadsonia fulvescens var. elongata DSM 6958</name>
    <dbReference type="NCBI Taxonomy" id="857566"/>
    <lineage>
        <taxon>Eukaryota</taxon>
        <taxon>Fungi</taxon>
        <taxon>Dikarya</taxon>
        <taxon>Ascomycota</taxon>
        <taxon>Saccharomycotina</taxon>
        <taxon>Dipodascomycetes</taxon>
        <taxon>Dipodascales</taxon>
        <taxon>Dipodascales incertae sedis</taxon>
        <taxon>Nadsonia</taxon>
    </lineage>
</organism>
<dbReference type="AlphaFoldDB" id="A0A1E3PG52"/>
<gene>
    <name evidence="1" type="ORF">NADFUDRAFT_47701</name>
</gene>
<evidence type="ECO:0000313" key="2">
    <source>
        <dbReference type="Proteomes" id="UP000095009"/>
    </source>
</evidence>
<keyword evidence="2" id="KW-1185">Reference proteome</keyword>
<name>A0A1E3PG52_9ASCO</name>
<sequence length="58" mass="6215">MARVSSSESDIMIISESSLGGRLVGIPGCIFSKIRLRILGFDDTEFSKALMFSGSVSD</sequence>